<evidence type="ECO:0000313" key="1">
    <source>
        <dbReference type="EMBL" id="TMS33116.1"/>
    </source>
</evidence>
<sequence>MASSAMCEKRNPGNVSSLEMVGLSFNLVNVLLTLKMQRKGFWKDEKQKINTDSGGIEPLSSVALDYSNSHIKHKLFA</sequence>
<protein>
    <submittedName>
        <fullName evidence="1">Uncharacterized protein</fullName>
    </submittedName>
</protein>
<dbReference type="AlphaFoldDB" id="A0A4U8UK10"/>
<organism evidence="1 2">
    <name type="scientific">Steinernema carpocapsae</name>
    <name type="common">Entomopathogenic nematode</name>
    <dbReference type="NCBI Taxonomy" id="34508"/>
    <lineage>
        <taxon>Eukaryota</taxon>
        <taxon>Metazoa</taxon>
        <taxon>Ecdysozoa</taxon>
        <taxon>Nematoda</taxon>
        <taxon>Chromadorea</taxon>
        <taxon>Rhabditida</taxon>
        <taxon>Tylenchina</taxon>
        <taxon>Panagrolaimomorpha</taxon>
        <taxon>Strongyloidoidea</taxon>
        <taxon>Steinernematidae</taxon>
        <taxon>Steinernema</taxon>
    </lineage>
</organism>
<reference evidence="1 2" key="2">
    <citation type="journal article" date="2019" name="G3 (Bethesda)">
        <title>Hybrid Assembly of the Genome of the Entomopathogenic Nematode Steinernema carpocapsae Identifies the X-Chromosome.</title>
        <authorList>
            <person name="Serra L."/>
            <person name="Macchietto M."/>
            <person name="Macias-Munoz A."/>
            <person name="McGill C.J."/>
            <person name="Rodriguez I.M."/>
            <person name="Rodriguez B."/>
            <person name="Murad R."/>
            <person name="Mortazavi A."/>
        </authorList>
    </citation>
    <scope>NUCLEOTIDE SEQUENCE [LARGE SCALE GENOMIC DNA]</scope>
    <source>
        <strain evidence="1 2">ALL</strain>
    </source>
</reference>
<keyword evidence="2" id="KW-1185">Reference proteome</keyword>
<name>A0A4U8UK10_STECR</name>
<dbReference type="EMBL" id="AZBU02000001">
    <property type="protein sequence ID" value="TMS33116.1"/>
    <property type="molecule type" value="Genomic_DNA"/>
</dbReference>
<reference evidence="1 2" key="1">
    <citation type="journal article" date="2015" name="Genome Biol.">
        <title>Comparative genomics of Steinernema reveals deeply conserved gene regulatory networks.</title>
        <authorList>
            <person name="Dillman A.R."/>
            <person name="Macchietto M."/>
            <person name="Porter C.F."/>
            <person name="Rogers A."/>
            <person name="Williams B."/>
            <person name="Antoshechkin I."/>
            <person name="Lee M.M."/>
            <person name="Goodwin Z."/>
            <person name="Lu X."/>
            <person name="Lewis E.E."/>
            <person name="Goodrich-Blair H."/>
            <person name="Stock S.P."/>
            <person name="Adams B.J."/>
            <person name="Sternberg P.W."/>
            <person name="Mortazavi A."/>
        </authorList>
    </citation>
    <scope>NUCLEOTIDE SEQUENCE [LARGE SCALE GENOMIC DNA]</scope>
    <source>
        <strain evidence="1 2">ALL</strain>
    </source>
</reference>
<proteinExistence type="predicted"/>
<gene>
    <name evidence="1" type="ORF">L596_000892</name>
</gene>
<dbReference type="Proteomes" id="UP000298663">
    <property type="component" value="Unassembled WGS sequence"/>
</dbReference>
<evidence type="ECO:0000313" key="2">
    <source>
        <dbReference type="Proteomes" id="UP000298663"/>
    </source>
</evidence>
<accession>A0A4U8UK10</accession>
<comment type="caution">
    <text evidence="1">The sequence shown here is derived from an EMBL/GenBank/DDBJ whole genome shotgun (WGS) entry which is preliminary data.</text>
</comment>